<gene>
    <name evidence="1" type="ORF">NCTC5047_07174</name>
</gene>
<evidence type="ECO:0000313" key="1">
    <source>
        <dbReference type="EMBL" id="STT86079.1"/>
    </source>
</evidence>
<dbReference type="SUPFAM" id="SSF69118">
    <property type="entry name" value="AhpD-like"/>
    <property type="match status" value="2"/>
</dbReference>
<accession>A0A377XR68</accession>
<organism evidence="1 2">
    <name type="scientific">Klebsiella pneumoniae</name>
    <dbReference type="NCBI Taxonomy" id="573"/>
    <lineage>
        <taxon>Bacteria</taxon>
        <taxon>Pseudomonadati</taxon>
        <taxon>Pseudomonadota</taxon>
        <taxon>Gammaproteobacteria</taxon>
        <taxon>Enterobacterales</taxon>
        <taxon>Enterobacteriaceae</taxon>
        <taxon>Klebsiella/Raoultella group</taxon>
        <taxon>Klebsiella</taxon>
        <taxon>Klebsiella pneumoniae complex</taxon>
    </lineage>
</organism>
<sequence length="312" mass="34635">MSRLQTFTAYDRLSTALTVAQVYGVQRLCNHYAARLAPLPGPDSSRESNRRLAQITQYARQLAGSPSVINALSRSQLDEVGLTSRDIILFNQIIGFVGFQARAIAVLQAAQGFPVRWIPGMPQQEEAPAELFAPPPGAWQADIADPDLQYADDERQRRIAGWQSLPGLGELAPLLACDPQLFAPLEILIRQLSTDDTFGPQVALLTARTNGSPTCFDAWLPHWQGEEKFATHLREGDQALHHWLQQHPQARSLVTAVQLLTRSPDRFSAAQLTPLAEYRLSTQQAIDLLIWSGLCGWMNRLKIALGNVRQQT</sequence>
<dbReference type="EMBL" id="UGLH01000006">
    <property type="protein sequence ID" value="STT86079.1"/>
    <property type="molecule type" value="Genomic_DNA"/>
</dbReference>
<proteinExistence type="predicted"/>
<reference evidence="1 2" key="1">
    <citation type="submission" date="2018-06" db="EMBL/GenBank/DDBJ databases">
        <authorList>
            <consortium name="Pathogen Informatics"/>
            <person name="Doyle S."/>
        </authorList>
    </citation>
    <scope>NUCLEOTIDE SEQUENCE [LARGE SCALE GENOMIC DNA]</scope>
    <source>
        <strain evidence="1 2">NCTC5047</strain>
    </source>
</reference>
<dbReference type="AlphaFoldDB" id="A0A377XR68"/>
<protein>
    <submittedName>
        <fullName evidence="1">Oxidoreductase</fullName>
    </submittedName>
</protein>
<dbReference type="InterPro" id="IPR029032">
    <property type="entry name" value="AhpD-like"/>
</dbReference>
<name>A0A377XR68_KLEPN</name>
<evidence type="ECO:0000313" key="2">
    <source>
        <dbReference type="Proteomes" id="UP000254340"/>
    </source>
</evidence>
<dbReference type="Gene3D" id="1.20.1290.10">
    <property type="entry name" value="AhpD-like"/>
    <property type="match status" value="1"/>
</dbReference>
<dbReference type="Proteomes" id="UP000254340">
    <property type="component" value="Unassembled WGS sequence"/>
</dbReference>